<organism evidence="3 4">
    <name type="scientific">Terfezia boudieri ATCC MYA-4762</name>
    <dbReference type="NCBI Taxonomy" id="1051890"/>
    <lineage>
        <taxon>Eukaryota</taxon>
        <taxon>Fungi</taxon>
        <taxon>Dikarya</taxon>
        <taxon>Ascomycota</taxon>
        <taxon>Pezizomycotina</taxon>
        <taxon>Pezizomycetes</taxon>
        <taxon>Pezizales</taxon>
        <taxon>Pezizaceae</taxon>
        <taxon>Terfezia</taxon>
    </lineage>
</organism>
<accession>A0A3N4M210</accession>
<dbReference type="InParanoid" id="A0A3N4M210"/>
<evidence type="ECO:0000313" key="4">
    <source>
        <dbReference type="Proteomes" id="UP000267821"/>
    </source>
</evidence>
<gene>
    <name evidence="3" type="ORF">L211DRAFT_192123</name>
</gene>
<dbReference type="Proteomes" id="UP000267821">
    <property type="component" value="Unassembled WGS sequence"/>
</dbReference>
<dbReference type="STRING" id="1051890.A0A3N4M210"/>
<keyword evidence="4" id="KW-1185">Reference proteome</keyword>
<feature type="region of interest" description="Disordered" evidence="1">
    <location>
        <begin position="102"/>
        <end position="151"/>
    </location>
</feature>
<dbReference type="Pfam" id="PF26118">
    <property type="entry name" value="DUF8035"/>
    <property type="match status" value="1"/>
</dbReference>
<evidence type="ECO:0000259" key="2">
    <source>
        <dbReference type="Pfam" id="PF26118"/>
    </source>
</evidence>
<name>A0A3N4M210_9PEZI</name>
<evidence type="ECO:0000256" key="1">
    <source>
        <dbReference type="SAM" id="MobiDB-lite"/>
    </source>
</evidence>
<evidence type="ECO:0000313" key="3">
    <source>
        <dbReference type="EMBL" id="RPB24325.1"/>
    </source>
</evidence>
<protein>
    <recommendedName>
        <fullName evidence="2">DUF8035 domain-containing protein</fullName>
    </recommendedName>
</protein>
<dbReference type="OrthoDB" id="5410752at2759"/>
<dbReference type="EMBL" id="ML121542">
    <property type="protein sequence ID" value="RPB24325.1"/>
    <property type="molecule type" value="Genomic_DNA"/>
</dbReference>
<proteinExistence type="predicted"/>
<feature type="domain" description="DUF8035" evidence="2">
    <location>
        <begin position="193"/>
        <end position="246"/>
    </location>
</feature>
<sequence length="298" mass="35206">MRYDTRDTASRYDHSPHVHDNSMSTIAPIYTQSPFNNTGRGAMIRSTTIDEPVVEHEHHHVHHHIDHGNVEAMSLTRRSERRNYVHDGVEEDRRYSNVSVVHAQDHGHHEHRRRSRDRSSRGFSRSDMGHSANGSRRGSVQLSGTSDWTIIDVPPGTRRITIDTTGQATQHEEEEVNWSRYNGVRRSRGLSSELWTEITKDLVTREAIEGMGFQFEETDHFYYIFEYLNRDQVSDLVRLTKDIRRERARELEYNSIAGSREHKYHTHPRLIEPPQRYDDHPEIVYTEEQTRRSRKYYY</sequence>
<dbReference type="AlphaFoldDB" id="A0A3N4M210"/>
<reference evidence="3 4" key="1">
    <citation type="journal article" date="2018" name="Nat. Ecol. Evol.">
        <title>Pezizomycetes genomes reveal the molecular basis of ectomycorrhizal truffle lifestyle.</title>
        <authorList>
            <person name="Murat C."/>
            <person name="Payen T."/>
            <person name="Noel B."/>
            <person name="Kuo A."/>
            <person name="Morin E."/>
            <person name="Chen J."/>
            <person name="Kohler A."/>
            <person name="Krizsan K."/>
            <person name="Balestrini R."/>
            <person name="Da Silva C."/>
            <person name="Montanini B."/>
            <person name="Hainaut M."/>
            <person name="Levati E."/>
            <person name="Barry K.W."/>
            <person name="Belfiori B."/>
            <person name="Cichocki N."/>
            <person name="Clum A."/>
            <person name="Dockter R.B."/>
            <person name="Fauchery L."/>
            <person name="Guy J."/>
            <person name="Iotti M."/>
            <person name="Le Tacon F."/>
            <person name="Lindquist E.A."/>
            <person name="Lipzen A."/>
            <person name="Malagnac F."/>
            <person name="Mello A."/>
            <person name="Molinier V."/>
            <person name="Miyauchi S."/>
            <person name="Poulain J."/>
            <person name="Riccioni C."/>
            <person name="Rubini A."/>
            <person name="Sitrit Y."/>
            <person name="Splivallo R."/>
            <person name="Traeger S."/>
            <person name="Wang M."/>
            <person name="Zifcakova L."/>
            <person name="Wipf D."/>
            <person name="Zambonelli A."/>
            <person name="Paolocci F."/>
            <person name="Nowrousian M."/>
            <person name="Ottonello S."/>
            <person name="Baldrian P."/>
            <person name="Spatafora J.W."/>
            <person name="Henrissat B."/>
            <person name="Nagy L.G."/>
            <person name="Aury J.M."/>
            <person name="Wincker P."/>
            <person name="Grigoriev I.V."/>
            <person name="Bonfante P."/>
            <person name="Martin F.M."/>
        </authorList>
    </citation>
    <scope>NUCLEOTIDE SEQUENCE [LARGE SCALE GENOMIC DNA]</scope>
    <source>
        <strain evidence="3 4">ATCC MYA-4762</strain>
    </source>
</reference>
<feature type="compositionally biased region" description="Polar residues" evidence="1">
    <location>
        <begin position="132"/>
        <end position="148"/>
    </location>
</feature>
<feature type="region of interest" description="Disordered" evidence="1">
    <location>
        <begin position="1"/>
        <end position="20"/>
    </location>
</feature>
<dbReference type="InterPro" id="IPR058348">
    <property type="entry name" value="DUF8035"/>
</dbReference>